<reference evidence="7 8" key="1">
    <citation type="submission" date="2024-01" db="EMBL/GenBank/DDBJ databases">
        <title>Culturomics analysis of mouse respiratory tract.</title>
        <authorList>
            <person name="Phillips A.M."/>
            <person name="Collette N.M."/>
            <person name="Mageeney C.M."/>
            <person name="Sinha A."/>
            <person name="Hern K.E."/>
            <person name="Arkin A.P."/>
            <person name="Williams K.P."/>
            <person name="Branda S."/>
        </authorList>
    </citation>
    <scope>NUCLEOTIDE SEQUENCE [LARGE SCALE GENOMIC DNA]</scope>
    <source>
        <strain evidence="7 8">CP20</strain>
    </source>
</reference>
<evidence type="ECO:0000259" key="6">
    <source>
        <dbReference type="PROSITE" id="PS51900"/>
    </source>
</evidence>
<keyword evidence="2 4" id="KW-0238">DNA-binding</keyword>
<evidence type="ECO:0000256" key="3">
    <source>
        <dbReference type="ARBA" id="ARBA00023172"/>
    </source>
</evidence>
<gene>
    <name evidence="7" type="ORF">V5G21_00955</name>
</gene>
<organism evidence="7 8">
    <name type="scientific">Shouchella rhizosphaerae</name>
    <dbReference type="NCBI Taxonomy" id="866786"/>
    <lineage>
        <taxon>Bacteria</taxon>
        <taxon>Bacillati</taxon>
        <taxon>Bacillota</taxon>
        <taxon>Bacilli</taxon>
        <taxon>Bacillales</taxon>
        <taxon>Bacillaceae</taxon>
        <taxon>Shouchella</taxon>
    </lineage>
</organism>
<dbReference type="PANTHER" id="PTHR30349">
    <property type="entry name" value="PHAGE INTEGRASE-RELATED"/>
    <property type="match status" value="1"/>
</dbReference>
<dbReference type="PROSITE" id="PS51900">
    <property type="entry name" value="CB"/>
    <property type="match status" value="1"/>
</dbReference>
<dbReference type="Pfam" id="PF00589">
    <property type="entry name" value="Phage_integrase"/>
    <property type="match status" value="1"/>
</dbReference>
<evidence type="ECO:0000313" key="8">
    <source>
        <dbReference type="Proteomes" id="UP001341136"/>
    </source>
</evidence>
<dbReference type="EMBL" id="CP144921">
    <property type="protein sequence ID" value="WWA30397.1"/>
    <property type="molecule type" value="Genomic_DNA"/>
</dbReference>
<dbReference type="InterPro" id="IPR025269">
    <property type="entry name" value="SAM-like_dom"/>
</dbReference>
<evidence type="ECO:0000256" key="4">
    <source>
        <dbReference type="PROSITE-ProRule" id="PRU01248"/>
    </source>
</evidence>
<dbReference type="RefSeq" id="WP_251225665.1">
    <property type="nucleotide sequence ID" value="NZ_CP144921.1"/>
</dbReference>
<dbReference type="Gene3D" id="1.10.443.10">
    <property type="entry name" value="Intergrase catalytic core"/>
    <property type="match status" value="1"/>
</dbReference>
<dbReference type="InterPro" id="IPR010998">
    <property type="entry name" value="Integrase_recombinase_N"/>
</dbReference>
<evidence type="ECO:0000259" key="5">
    <source>
        <dbReference type="PROSITE" id="PS51898"/>
    </source>
</evidence>
<name>A0ABZ2CY83_9BACI</name>
<feature type="domain" description="Tyr recombinase" evidence="5">
    <location>
        <begin position="132"/>
        <end position="255"/>
    </location>
</feature>
<comment type="similarity">
    <text evidence="1">Belongs to the 'phage' integrase family.</text>
</comment>
<dbReference type="Gene3D" id="1.10.150.130">
    <property type="match status" value="1"/>
</dbReference>
<dbReference type="InterPro" id="IPR013762">
    <property type="entry name" value="Integrase-like_cat_sf"/>
</dbReference>
<accession>A0ABZ2CY83</accession>
<evidence type="ECO:0000256" key="2">
    <source>
        <dbReference type="ARBA" id="ARBA00023125"/>
    </source>
</evidence>
<feature type="domain" description="Core-binding (CB)" evidence="6">
    <location>
        <begin position="23"/>
        <end position="111"/>
    </location>
</feature>
<dbReference type="PANTHER" id="PTHR30349:SF41">
    <property type="entry name" value="INTEGRASE_RECOMBINASE PROTEIN MJ0367-RELATED"/>
    <property type="match status" value="1"/>
</dbReference>
<proteinExistence type="inferred from homology"/>
<keyword evidence="8" id="KW-1185">Reference proteome</keyword>
<dbReference type="InterPro" id="IPR011010">
    <property type="entry name" value="DNA_brk_join_enz"/>
</dbReference>
<sequence>MRKNKLDEKVVQSLQTFDRIKEKSFDEAFEFFCEDRRRAGTRESTIVYYQKELSLFRRFMVREKEGVIKVSEIDKELLDGFVNYLRDERGNNIGGVNAKIRAVRAFMFYCAEMKYILNNPAENRKQIKGKEPAINAFTSSQIKALLKQADRQTFTGLRDYNLMLFLLDTGARISEALSVKVDDVLRAEGRVFLRNTKSNLNRYVPISDRLKNELKQYIRVHDGMSEYLFCSLDGQLLNRNRFKLHSTYIRQRGRD</sequence>
<dbReference type="InterPro" id="IPR002104">
    <property type="entry name" value="Integrase_catalytic"/>
</dbReference>
<dbReference type="SUPFAM" id="SSF56349">
    <property type="entry name" value="DNA breaking-rejoining enzymes"/>
    <property type="match status" value="1"/>
</dbReference>
<evidence type="ECO:0000256" key="1">
    <source>
        <dbReference type="ARBA" id="ARBA00008857"/>
    </source>
</evidence>
<dbReference type="InterPro" id="IPR044068">
    <property type="entry name" value="CB"/>
</dbReference>
<dbReference type="Pfam" id="PF13102">
    <property type="entry name" value="Phage_int_SAM_5"/>
    <property type="match status" value="1"/>
</dbReference>
<protein>
    <submittedName>
        <fullName evidence="7">Tyrosine-type recombinase/integrase</fullName>
    </submittedName>
</protein>
<keyword evidence="3" id="KW-0233">DNA recombination</keyword>
<dbReference type="InterPro" id="IPR050090">
    <property type="entry name" value="Tyrosine_recombinase_XerCD"/>
</dbReference>
<evidence type="ECO:0000313" key="7">
    <source>
        <dbReference type="EMBL" id="WWA30397.1"/>
    </source>
</evidence>
<dbReference type="PROSITE" id="PS51898">
    <property type="entry name" value="TYR_RECOMBINASE"/>
    <property type="match status" value="1"/>
</dbReference>
<dbReference type="Proteomes" id="UP001341136">
    <property type="component" value="Chromosome"/>
</dbReference>